<feature type="region of interest" description="Disordered" evidence="1">
    <location>
        <begin position="45"/>
        <end position="64"/>
    </location>
</feature>
<accession>A0A4R6IH35</accession>
<organism evidence="2 3">
    <name type="scientific">Mycoplasma testudineum</name>
    <dbReference type="NCBI Taxonomy" id="244584"/>
    <lineage>
        <taxon>Bacteria</taxon>
        <taxon>Bacillati</taxon>
        <taxon>Mycoplasmatota</taxon>
        <taxon>Mollicutes</taxon>
        <taxon>Mycoplasmataceae</taxon>
        <taxon>Mycoplasma</taxon>
    </lineage>
</organism>
<dbReference type="EMBL" id="SNWN01000009">
    <property type="protein sequence ID" value="TDO21216.1"/>
    <property type="molecule type" value="Genomic_DNA"/>
</dbReference>
<evidence type="ECO:0000313" key="3">
    <source>
        <dbReference type="Proteomes" id="UP000295518"/>
    </source>
</evidence>
<comment type="caution">
    <text evidence="2">The sequence shown here is derived from an EMBL/GenBank/DDBJ whole genome shotgun (WGS) entry which is preliminary data.</text>
</comment>
<name>A0A4R6IH35_9MOLU</name>
<protein>
    <submittedName>
        <fullName evidence="2">Uncharacterized protein</fullName>
    </submittedName>
</protein>
<gene>
    <name evidence="2" type="ORF">EI74_0250</name>
</gene>
<evidence type="ECO:0000313" key="2">
    <source>
        <dbReference type="EMBL" id="TDO21216.1"/>
    </source>
</evidence>
<keyword evidence="3" id="KW-1185">Reference proteome</keyword>
<proteinExistence type="predicted"/>
<reference evidence="2 3" key="1">
    <citation type="submission" date="2019-03" db="EMBL/GenBank/DDBJ databases">
        <title>Genomic Encyclopedia of Archaeal and Bacterial Type Strains, Phase II (KMG-II): from individual species to whole genera.</title>
        <authorList>
            <person name="Goeker M."/>
        </authorList>
    </citation>
    <scope>NUCLEOTIDE SEQUENCE [LARGE SCALE GENOMIC DNA]</scope>
    <source>
        <strain evidence="2 3">ATCC 700618</strain>
    </source>
</reference>
<evidence type="ECO:0000256" key="1">
    <source>
        <dbReference type="SAM" id="MobiDB-lite"/>
    </source>
</evidence>
<dbReference type="Proteomes" id="UP000295518">
    <property type="component" value="Unassembled WGS sequence"/>
</dbReference>
<dbReference type="AlphaFoldDB" id="A0A4R6IH35"/>
<sequence>MSIPTVKSKLLGGVYDSIKIRVYVLTLSLNGTTLDVIVGGLHSNGGNGWDLDKPRSKQVAEGIK</sequence>